<evidence type="ECO:0000313" key="1">
    <source>
        <dbReference type="EMBL" id="AEQ32104.1"/>
    </source>
</evidence>
<dbReference type="Proteomes" id="UP000174965">
    <property type="component" value="Segment"/>
</dbReference>
<reference evidence="1 2" key="1">
    <citation type="journal article" date="2011" name="J. Virol.">
        <title>Genomic sequencing and characterization of cynomolgus macaque cytomegalovirus.</title>
        <authorList>
            <person name="Marsh A.K."/>
            <person name="Willer D.O."/>
            <person name="Ambagala A.P."/>
            <person name="Dzamba M."/>
            <person name="Chan J.K."/>
            <person name="Pilon R."/>
            <person name="Fournier J."/>
            <person name="Sandstrom P."/>
            <person name="Brudno M."/>
            <person name="Macdonald K.S."/>
        </authorList>
    </citation>
    <scope>NUCLEOTIDE SEQUENCE [LARGE SCALE GENOMIC DNA]</scope>
    <source>
        <strain evidence="1 2">Ottawa</strain>
    </source>
</reference>
<accession>G8H130</accession>
<proteinExistence type="predicted"/>
<gene>
    <name evidence="1" type="ORF">cy27</name>
</gene>
<keyword evidence="2" id="KW-1185">Reference proteome</keyword>
<protein>
    <submittedName>
        <fullName evidence="1">Uncharacterized protein</fullName>
    </submittedName>
</protein>
<name>G8H130_9BETA</name>
<sequence>MSWKSGWSTLIRIPASSLHPGLVQAHQNLQLFMLPTNVTLHGVFIAASRRSWRPNI</sequence>
<evidence type="ECO:0000313" key="2">
    <source>
        <dbReference type="Proteomes" id="UP000174965"/>
    </source>
</evidence>
<organism evidence="1 2">
    <name type="scientific">macacine betaherpesvirus 8</name>
    <dbReference type="NCBI Taxonomy" id="2560567"/>
    <lineage>
        <taxon>Viruses</taxon>
        <taxon>Duplodnaviria</taxon>
        <taxon>Heunggongvirae</taxon>
        <taxon>Peploviricota</taxon>
        <taxon>Herviviricetes</taxon>
        <taxon>Herpesvirales</taxon>
        <taxon>Orthoherpesviridae</taxon>
        <taxon>Betaherpesvirinae</taxon>
        <taxon>Cytomegalovirus</taxon>
        <taxon>Cytomegalovirus macacinebeta8</taxon>
    </lineage>
</organism>
<dbReference type="EMBL" id="JN227533">
    <property type="protein sequence ID" value="AEQ32104.1"/>
    <property type="molecule type" value="Genomic_DNA"/>
</dbReference>